<name>A0A926F149_9FIRM</name>
<dbReference type="Pfam" id="PF00701">
    <property type="entry name" value="DHDPS"/>
    <property type="match status" value="1"/>
</dbReference>
<dbReference type="GO" id="GO:0008840">
    <property type="term" value="F:4-hydroxy-tetrahydrodipicolinate synthase activity"/>
    <property type="evidence" value="ECO:0007669"/>
    <property type="project" value="TreeGrafter"/>
</dbReference>
<dbReference type="InterPro" id="IPR002220">
    <property type="entry name" value="DapA-like"/>
</dbReference>
<reference evidence="3 4" key="1">
    <citation type="submission" date="2020-08" db="EMBL/GenBank/DDBJ databases">
        <title>Genome public.</title>
        <authorList>
            <person name="Liu C."/>
            <person name="Sun Q."/>
        </authorList>
    </citation>
    <scope>NUCLEOTIDE SEQUENCE [LARGE SCALE GENOMIC DNA]</scope>
    <source>
        <strain evidence="3 4">NSJ-26</strain>
    </source>
</reference>
<comment type="similarity">
    <text evidence="1">Belongs to the DapA family.</text>
</comment>
<proteinExistence type="inferred from homology"/>
<keyword evidence="2" id="KW-0456">Lyase</keyword>
<dbReference type="InterPro" id="IPR013785">
    <property type="entry name" value="Aldolase_TIM"/>
</dbReference>
<protein>
    <submittedName>
        <fullName evidence="3">Dihydrodipicolinate synthase family protein</fullName>
    </submittedName>
</protein>
<dbReference type="CDD" id="cd00408">
    <property type="entry name" value="DHDPS-like"/>
    <property type="match status" value="1"/>
</dbReference>
<dbReference type="SMART" id="SM01130">
    <property type="entry name" value="DHDPS"/>
    <property type="match status" value="1"/>
</dbReference>
<dbReference type="EMBL" id="JACRTK010000001">
    <property type="protein sequence ID" value="MBC8590092.1"/>
    <property type="molecule type" value="Genomic_DNA"/>
</dbReference>
<dbReference type="RefSeq" id="WP_249322921.1">
    <property type="nucleotide sequence ID" value="NZ_JACRTK010000001.1"/>
</dbReference>
<organism evidence="3 4">
    <name type="scientific">Wansuia hejianensis</name>
    <dbReference type="NCBI Taxonomy" id="2763667"/>
    <lineage>
        <taxon>Bacteria</taxon>
        <taxon>Bacillati</taxon>
        <taxon>Bacillota</taxon>
        <taxon>Clostridia</taxon>
        <taxon>Lachnospirales</taxon>
        <taxon>Lachnospiraceae</taxon>
        <taxon>Wansuia</taxon>
    </lineage>
</organism>
<keyword evidence="4" id="KW-1185">Reference proteome</keyword>
<dbReference type="SUPFAM" id="SSF51569">
    <property type="entry name" value="Aldolase"/>
    <property type="match status" value="1"/>
</dbReference>
<dbReference type="Proteomes" id="UP000601522">
    <property type="component" value="Unassembled WGS sequence"/>
</dbReference>
<evidence type="ECO:0000313" key="3">
    <source>
        <dbReference type="EMBL" id="MBC8590092.1"/>
    </source>
</evidence>
<accession>A0A926F149</accession>
<evidence type="ECO:0000313" key="4">
    <source>
        <dbReference type="Proteomes" id="UP000601522"/>
    </source>
</evidence>
<comment type="caution">
    <text evidence="3">The sequence shown here is derived from an EMBL/GenBank/DDBJ whole genome shotgun (WGS) entry which is preliminary data.</text>
</comment>
<evidence type="ECO:0000256" key="2">
    <source>
        <dbReference type="ARBA" id="ARBA00023239"/>
    </source>
</evidence>
<dbReference type="PANTHER" id="PTHR12128">
    <property type="entry name" value="DIHYDRODIPICOLINATE SYNTHASE"/>
    <property type="match status" value="1"/>
</dbReference>
<evidence type="ECO:0000256" key="1">
    <source>
        <dbReference type="ARBA" id="ARBA00007592"/>
    </source>
</evidence>
<gene>
    <name evidence="3" type="ORF">H8689_02930</name>
</gene>
<dbReference type="PANTHER" id="PTHR12128:SF66">
    <property type="entry name" value="4-HYDROXY-2-OXOGLUTARATE ALDOLASE, MITOCHONDRIAL"/>
    <property type="match status" value="1"/>
</dbReference>
<dbReference type="Gene3D" id="3.20.20.70">
    <property type="entry name" value="Aldolase class I"/>
    <property type="match status" value="1"/>
</dbReference>
<dbReference type="AlphaFoldDB" id="A0A926F149"/>
<sequence length="321" mass="36696">MNYKEVQEKILGDIMPAVPVPLLEDGSIHLESQENYVKWMNKQPVNTVAIWAHTGRGLNLSKEQRKVVFNQWRNGLDEEKMILCGVGANIRDGIKDEEYIQEAVNMAKEAKELGANLIMPYAPTLFRGRENQDEMILKYHNEIAKLGLPMVLFFLYEDAGGITYSLDVLKELFKIPNVIAIKMATLDSVMTYQDVSNMIKEEDTDVALITGEDRMFGYTVMRGAKGALIGLSSIYTKLQKDMITSYYKGNYEEFIRKSEVVDNLAEHTFYSPMEGYIERILYILGEKGIISKDATNDPFGPGVDQWERERIDRFIEELGEM</sequence>